<name>A0A1G7AWF5_NIADE</name>
<evidence type="ECO:0000313" key="3">
    <source>
        <dbReference type="Proteomes" id="UP000198757"/>
    </source>
</evidence>
<protein>
    <submittedName>
        <fullName evidence="2">Uncharacterized protein</fullName>
    </submittedName>
</protein>
<dbReference type="OrthoDB" id="1149093at2"/>
<proteinExistence type="predicted"/>
<feature type="transmembrane region" description="Helical" evidence="1">
    <location>
        <begin position="116"/>
        <end position="133"/>
    </location>
</feature>
<dbReference type="Proteomes" id="UP000198757">
    <property type="component" value="Unassembled WGS sequence"/>
</dbReference>
<organism evidence="2 3">
    <name type="scientific">Niabella drilacis (strain DSM 25811 / CCM 8410 / CCUG 62505 / LMG 26954 / E90)</name>
    <dbReference type="NCBI Taxonomy" id="1285928"/>
    <lineage>
        <taxon>Bacteria</taxon>
        <taxon>Pseudomonadati</taxon>
        <taxon>Bacteroidota</taxon>
        <taxon>Chitinophagia</taxon>
        <taxon>Chitinophagales</taxon>
        <taxon>Chitinophagaceae</taxon>
        <taxon>Niabella</taxon>
    </lineage>
</organism>
<feature type="transmembrane region" description="Helical" evidence="1">
    <location>
        <begin position="78"/>
        <end position="96"/>
    </location>
</feature>
<accession>A0A1G7AWF5</accession>
<gene>
    <name evidence="2" type="ORF">SAMN04487894_12520</name>
</gene>
<feature type="transmembrane region" description="Helical" evidence="1">
    <location>
        <begin position="47"/>
        <end position="66"/>
    </location>
</feature>
<dbReference type="STRING" id="1285928.SAMN04487894_12520"/>
<dbReference type="AlphaFoldDB" id="A0A1G7AWF5"/>
<keyword evidence="3" id="KW-1185">Reference proteome</keyword>
<sequence>MKRSYYILSALLLLTAFLSGILTSGISVVGRVGVNTFYKNYRFFKIWWQAALVCLLLLVLVALLLYGIDKKFKGSKRILLLLTFLFAFLGGLFITYSDFRHSLSHRWLGERFHLGIYLYWIGFCIADLFFLLTQRNIPSPAVTTPQASSEAPPGDC</sequence>
<dbReference type="RefSeq" id="WP_090393331.1">
    <property type="nucleotide sequence ID" value="NZ_FMZO01000025.1"/>
</dbReference>
<reference evidence="3" key="1">
    <citation type="submission" date="2016-10" db="EMBL/GenBank/DDBJ databases">
        <authorList>
            <person name="Varghese N."/>
            <person name="Submissions S."/>
        </authorList>
    </citation>
    <scope>NUCLEOTIDE SEQUENCE [LARGE SCALE GENOMIC DNA]</scope>
    <source>
        <strain evidence="3">DSM 25811 / CCM 8410 / LMG 26954 / E90</strain>
    </source>
</reference>
<dbReference type="EMBL" id="FMZO01000025">
    <property type="protein sequence ID" value="SDE18286.1"/>
    <property type="molecule type" value="Genomic_DNA"/>
</dbReference>
<evidence type="ECO:0000313" key="2">
    <source>
        <dbReference type="EMBL" id="SDE18286.1"/>
    </source>
</evidence>
<evidence type="ECO:0000256" key="1">
    <source>
        <dbReference type="SAM" id="Phobius"/>
    </source>
</evidence>
<keyword evidence="1" id="KW-1133">Transmembrane helix</keyword>
<keyword evidence="1" id="KW-0472">Membrane</keyword>
<keyword evidence="1" id="KW-0812">Transmembrane</keyword>